<dbReference type="SUPFAM" id="SSF52833">
    <property type="entry name" value="Thioredoxin-like"/>
    <property type="match status" value="1"/>
</dbReference>
<dbReference type="Pfam" id="PF10411">
    <property type="entry name" value="DsbC_N"/>
    <property type="match status" value="1"/>
</dbReference>
<dbReference type="PATRIC" id="fig|33050.5.peg.3010"/>
<dbReference type="PROSITE" id="PS51352">
    <property type="entry name" value="THIOREDOXIN_2"/>
    <property type="match status" value="1"/>
</dbReference>
<dbReference type="Pfam" id="PF13098">
    <property type="entry name" value="Thioredoxin_2"/>
    <property type="match status" value="1"/>
</dbReference>
<keyword evidence="4" id="KW-0413">Isomerase</keyword>
<dbReference type="AlphaFoldDB" id="A0A0N9UDN2"/>
<dbReference type="GO" id="GO:0016853">
    <property type="term" value="F:isomerase activity"/>
    <property type="evidence" value="ECO:0007669"/>
    <property type="project" value="UniProtKB-KW"/>
</dbReference>
<dbReference type="InterPro" id="IPR036249">
    <property type="entry name" value="Thioredoxin-like_sf"/>
</dbReference>
<evidence type="ECO:0000259" key="3">
    <source>
        <dbReference type="PROSITE" id="PS51352"/>
    </source>
</evidence>
<accession>A0A0N9UDN2</accession>
<dbReference type="Proteomes" id="UP000058074">
    <property type="component" value="Chromosome"/>
</dbReference>
<dbReference type="InterPro" id="IPR051470">
    <property type="entry name" value="Thiol:disulfide_interchange"/>
</dbReference>
<comment type="function">
    <text evidence="2">Required for disulfide bond formation in some periplasmic proteins. Acts by transferring its disulfide bond to other proteins and is reduced in the process.</text>
</comment>
<dbReference type="Gene3D" id="3.40.30.10">
    <property type="entry name" value="Glutaredoxin"/>
    <property type="match status" value="1"/>
</dbReference>
<evidence type="ECO:0000313" key="4">
    <source>
        <dbReference type="EMBL" id="ALH81522.1"/>
    </source>
</evidence>
<dbReference type="InterPro" id="IPR018950">
    <property type="entry name" value="DiS-bond_isomerase_DsbC/G_N"/>
</dbReference>
<comment type="similarity">
    <text evidence="2">Belongs to the thioredoxin family. DsbC subfamily.</text>
</comment>
<organism evidence="4 5">
    <name type="scientific">Sphingopyxis macrogoltabida</name>
    <name type="common">Sphingomonas macrogoltabidus</name>
    <dbReference type="NCBI Taxonomy" id="33050"/>
    <lineage>
        <taxon>Bacteria</taxon>
        <taxon>Pseudomonadati</taxon>
        <taxon>Pseudomonadota</taxon>
        <taxon>Alphaproteobacteria</taxon>
        <taxon>Sphingomonadales</taxon>
        <taxon>Sphingomonadaceae</taxon>
        <taxon>Sphingopyxis</taxon>
    </lineage>
</organism>
<dbReference type="InterPro" id="IPR013766">
    <property type="entry name" value="Thioredoxin_domain"/>
</dbReference>
<dbReference type="KEGG" id="smag:AN936_14510"/>
<comment type="subcellular location">
    <subcellularLocation>
        <location evidence="2">Periplasm</location>
    </subcellularLocation>
</comment>
<keyword evidence="2" id="KW-0732">Signal</keyword>
<dbReference type="PANTHER" id="PTHR35272">
    <property type="entry name" value="THIOL:DISULFIDE INTERCHANGE PROTEIN DSBC-RELATED"/>
    <property type="match status" value="1"/>
</dbReference>
<keyword evidence="2" id="KW-0676">Redox-active center</keyword>
<protein>
    <recommendedName>
        <fullName evidence="2">Thiol:disulfide interchange protein</fullName>
    </recommendedName>
</protein>
<dbReference type="PANTHER" id="PTHR35272:SF3">
    <property type="entry name" value="THIOL:DISULFIDE INTERCHANGE PROTEIN DSBC"/>
    <property type="match status" value="1"/>
</dbReference>
<dbReference type="GO" id="GO:0042597">
    <property type="term" value="C:periplasmic space"/>
    <property type="evidence" value="ECO:0007669"/>
    <property type="project" value="UniProtKB-SubCell"/>
</dbReference>
<comment type="function">
    <text evidence="1">May be required for disulfide bond formation in some proteins.</text>
</comment>
<gene>
    <name evidence="4" type="ORF">AN936_14510</name>
</gene>
<dbReference type="InterPro" id="IPR012336">
    <property type="entry name" value="Thioredoxin-like_fold"/>
</dbReference>
<evidence type="ECO:0000256" key="2">
    <source>
        <dbReference type="RuleBase" id="RU364038"/>
    </source>
</evidence>
<sequence length="341" mass="36150">MESRCSAAAQSCRLGERACPHDCRWLTARPSIPPFRPADLSLAASSDVHATHIERAPSRQGGLMSCDSANDRAAPRFRLSSLSANGPFKKPAVLLAAAALLASPVVCAQEKTEKVLLAKAAAEAEQQLKQTFTNLQFDDFEPAPVKGAIYQASAGGRIVYYAPESEHLLFASIFDKNGVNLTALAQEAGISNRLKSIDSSQALEIGPKDAPTVIEFTDPDCPYCRALNRYWAAKAAEGKPVRRLIFFVSGIHPEAAAKSEHILCSVDKAVAFKAIYSGAAPTALRTCAEGRGKVEAHAKVVSAAGVSGTPTLIAGGKLISGFQQAEIEAFLSSAKTNRVSR</sequence>
<proteinExistence type="inferred from homology"/>
<dbReference type="InterPro" id="IPR033954">
    <property type="entry name" value="DiS-bond_Isoase_DsbC/G"/>
</dbReference>
<dbReference type="EMBL" id="CP012700">
    <property type="protein sequence ID" value="ALH81522.1"/>
    <property type="molecule type" value="Genomic_DNA"/>
</dbReference>
<evidence type="ECO:0000256" key="1">
    <source>
        <dbReference type="ARBA" id="ARBA00003565"/>
    </source>
</evidence>
<keyword evidence="2" id="KW-0574">Periplasm</keyword>
<name>A0A0N9UDN2_SPHMC</name>
<evidence type="ECO:0000313" key="5">
    <source>
        <dbReference type="Proteomes" id="UP000058074"/>
    </source>
</evidence>
<dbReference type="CDD" id="cd03020">
    <property type="entry name" value="DsbA_DsbC_DsbG"/>
    <property type="match status" value="1"/>
</dbReference>
<feature type="domain" description="Thioredoxin" evidence="3">
    <location>
        <begin position="137"/>
        <end position="336"/>
    </location>
</feature>
<reference evidence="4 5" key="1">
    <citation type="journal article" date="2015" name="Genome Announc.">
        <title>Complete Genome Sequence of Polypropylene Glycol- and Polyethylene Glycol-Degrading Sphingopyxis macrogoltabida Strain EY-1.</title>
        <authorList>
            <person name="Ohtsubo Y."/>
            <person name="Nagata Y."/>
            <person name="Numata M."/>
            <person name="Tsuchikane K."/>
            <person name="Hosoyama A."/>
            <person name="Yamazoe A."/>
            <person name="Tsuda M."/>
            <person name="Fujita N."/>
            <person name="Kawai F."/>
        </authorList>
    </citation>
    <scope>NUCLEOTIDE SEQUENCE [LARGE SCALE GENOMIC DNA]</scope>
    <source>
        <strain evidence="4 5">EY-1</strain>
    </source>
</reference>